<sequence>MLLPTRFTKRSRFLSLLLGILVTLILSTLMFEISFVTEDVPSITISDAQRILKAVAALEYADTATPVDANDLYPEELFQIDWRQEIEENDILHHAALHRGCWKHKNSVISSEFGRMKQNETQDLLLLINESDPQLLEKLSRCTAVDIFLPSGLRGFGYCEDAAAYIKFLKARILPEWVMDRKFQDKSKNRTITYHDLCPKTPMIFFNHYWGKVPDALDWPAAKPLYLMPNVEMYELASEHIWRADVILCKTLLCARYLRLWFKQEGNPREALVLYTRHTTSNVALTFKSQLAVSEVKARAEKNYWNVSFLHIVGKSKHKGTRQVLDCWLSRTDLPPLELYVSDGVFGRWLAPTYSERIAKSTNIKLHLGQVEPAAFGQLIADATYFMCSSDMEGYGHYINQARSSRGFIFTTDVAPMNELITPSSGALIRAKAVRNPKQFLGGASKKAHALRGVSGFVAKFNGGAVCDAVLNTLNNTSPKERAIRADRALQQYYFDTVFFAQKMQELRELHVRKAMSKY</sequence>
<protein>
    <recommendedName>
        <fullName evidence="3">Glycosyl transferase family 1 domain-containing protein</fullName>
    </recommendedName>
</protein>
<proteinExistence type="predicted"/>
<dbReference type="Proteomes" id="UP001158986">
    <property type="component" value="Unassembled WGS sequence"/>
</dbReference>
<dbReference type="Gene3D" id="3.40.50.2000">
    <property type="entry name" value="Glycogen Phosphorylase B"/>
    <property type="match status" value="1"/>
</dbReference>
<reference evidence="1 2" key="1">
    <citation type="submission" date="2021-11" db="EMBL/GenBank/DDBJ databases">
        <authorList>
            <person name="Islam A."/>
            <person name="Islam S."/>
            <person name="Flora M.S."/>
            <person name="Rahman M."/>
            <person name="Ziaur R.M."/>
            <person name="Epstein J.H."/>
            <person name="Hassan M."/>
            <person name="Klassen M."/>
            <person name="Woodard K."/>
            <person name="Webb A."/>
            <person name="Webby R.J."/>
            <person name="El Zowalaty M.E."/>
        </authorList>
    </citation>
    <scope>NUCLEOTIDE SEQUENCE [LARGE SCALE GENOMIC DNA]</scope>
    <source>
        <strain evidence="1">Pbs1</strain>
    </source>
</reference>
<keyword evidence="2" id="KW-1185">Reference proteome</keyword>
<comment type="caution">
    <text evidence="1">The sequence shown here is derived from an EMBL/GenBank/DDBJ whole genome shotgun (WGS) entry which is preliminary data.</text>
</comment>
<evidence type="ECO:0008006" key="3">
    <source>
        <dbReference type="Google" id="ProtNLM"/>
    </source>
</evidence>
<accession>A0ABN8DB15</accession>
<evidence type="ECO:0000313" key="2">
    <source>
        <dbReference type="Proteomes" id="UP001158986"/>
    </source>
</evidence>
<organism evidence="1 2">
    <name type="scientific">Peronospora belbahrii</name>
    <dbReference type="NCBI Taxonomy" id="622444"/>
    <lineage>
        <taxon>Eukaryota</taxon>
        <taxon>Sar</taxon>
        <taxon>Stramenopiles</taxon>
        <taxon>Oomycota</taxon>
        <taxon>Peronosporomycetes</taxon>
        <taxon>Peronosporales</taxon>
        <taxon>Peronosporaceae</taxon>
        <taxon>Peronospora</taxon>
    </lineage>
</organism>
<name>A0ABN8DB15_9STRA</name>
<evidence type="ECO:0000313" key="1">
    <source>
        <dbReference type="EMBL" id="CAH0522570.1"/>
    </source>
</evidence>
<gene>
    <name evidence="1" type="ORF">PBS001_LOCUS8997</name>
</gene>
<dbReference type="EMBL" id="CAKLCB010000390">
    <property type="protein sequence ID" value="CAH0522570.1"/>
    <property type="molecule type" value="Genomic_DNA"/>
</dbReference>